<evidence type="ECO:0000313" key="4">
    <source>
        <dbReference type="Proteomes" id="UP000247978"/>
    </source>
</evidence>
<evidence type="ECO:0000259" key="2">
    <source>
        <dbReference type="PROSITE" id="PS50995"/>
    </source>
</evidence>
<dbReference type="AlphaFoldDB" id="A0A2V3W194"/>
<dbReference type="OrthoDB" id="2355600at2"/>
<dbReference type="InterPro" id="IPR039422">
    <property type="entry name" value="MarR/SlyA-like"/>
</dbReference>
<name>A0A2V3W194_9BACI</name>
<dbReference type="Gene3D" id="1.10.10.10">
    <property type="entry name" value="Winged helix-like DNA-binding domain superfamily/Winged helix DNA-binding domain"/>
    <property type="match status" value="1"/>
</dbReference>
<dbReference type="SUPFAM" id="SSF46785">
    <property type="entry name" value="Winged helix' DNA-binding domain"/>
    <property type="match status" value="1"/>
</dbReference>
<evidence type="ECO:0000313" key="3">
    <source>
        <dbReference type="EMBL" id="PXW88047.1"/>
    </source>
</evidence>
<gene>
    <name evidence="3" type="ORF">DFR56_104198</name>
</gene>
<dbReference type="PROSITE" id="PS50995">
    <property type="entry name" value="HTH_MARR_2"/>
    <property type="match status" value="1"/>
</dbReference>
<reference evidence="3 4" key="1">
    <citation type="submission" date="2018-05" db="EMBL/GenBank/DDBJ databases">
        <title>Genomic Encyclopedia of Type Strains, Phase IV (KMG-IV): sequencing the most valuable type-strain genomes for metagenomic binning, comparative biology and taxonomic classification.</title>
        <authorList>
            <person name="Goeker M."/>
        </authorList>
    </citation>
    <scope>NUCLEOTIDE SEQUENCE [LARGE SCALE GENOMIC DNA]</scope>
    <source>
        <strain evidence="3 4">DSM 28556</strain>
    </source>
</reference>
<comment type="caution">
    <text evidence="3">The sequence shown here is derived from an EMBL/GenBank/DDBJ whole genome shotgun (WGS) entry which is preliminary data.</text>
</comment>
<proteinExistence type="predicted"/>
<sequence length="145" mass="17196">MDLYKHVKQINEADYLMNRLIYKHYRKYLASSITTQQAVLLDIVYFAKKVTVGEIAREMHISSSAVSQLIAKMEKKHFIQRSINSLNRREVYITLDKKGLEYFEKQEHVERAVANRLFSKLTSSELKELERITKKLERIAIKEFK</sequence>
<keyword evidence="1 3" id="KW-0238">DNA-binding</keyword>
<dbReference type="GO" id="GO:0006950">
    <property type="term" value="P:response to stress"/>
    <property type="evidence" value="ECO:0007669"/>
    <property type="project" value="TreeGrafter"/>
</dbReference>
<dbReference type="PANTHER" id="PTHR33164">
    <property type="entry name" value="TRANSCRIPTIONAL REGULATOR, MARR FAMILY"/>
    <property type="match status" value="1"/>
</dbReference>
<protein>
    <submittedName>
        <fullName evidence="3">DNA-binding MarR family transcriptional regulator</fullName>
    </submittedName>
</protein>
<keyword evidence="4" id="KW-1185">Reference proteome</keyword>
<dbReference type="SMART" id="SM00347">
    <property type="entry name" value="HTH_MARR"/>
    <property type="match status" value="1"/>
</dbReference>
<feature type="domain" description="HTH marR-type" evidence="2">
    <location>
        <begin position="1"/>
        <end position="138"/>
    </location>
</feature>
<dbReference type="Proteomes" id="UP000247978">
    <property type="component" value="Unassembled WGS sequence"/>
</dbReference>
<dbReference type="PANTHER" id="PTHR33164:SF43">
    <property type="entry name" value="HTH-TYPE TRANSCRIPTIONAL REPRESSOR YETL"/>
    <property type="match status" value="1"/>
</dbReference>
<accession>A0A2V3W194</accession>
<dbReference type="GO" id="GO:0003700">
    <property type="term" value="F:DNA-binding transcription factor activity"/>
    <property type="evidence" value="ECO:0007669"/>
    <property type="project" value="InterPro"/>
</dbReference>
<dbReference type="InterPro" id="IPR036388">
    <property type="entry name" value="WH-like_DNA-bd_sf"/>
</dbReference>
<dbReference type="Pfam" id="PF01047">
    <property type="entry name" value="MarR"/>
    <property type="match status" value="1"/>
</dbReference>
<evidence type="ECO:0000256" key="1">
    <source>
        <dbReference type="ARBA" id="ARBA00023125"/>
    </source>
</evidence>
<dbReference type="InterPro" id="IPR036390">
    <property type="entry name" value="WH_DNA-bd_sf"/>
</dbReference>
<dbReference type="GO" id="GO:0003677">
    <property type="term" value="F:DNA binding"/>
    <property type="evidence" value="ECO:0007669"/>
    <property type="project" value="UniProtKB-KW"/>
</dbReference>
<organism evidence="3 4">
    <name type="scientific">Pseudogracilibacillus auburnensis</name>
    <dbReference type="NCBI Taxonomy" id="1494959"/>
    <lineage>
        <taxon>Bacteria</taxon>
        <taxon>Bacillati</taxon>
        <taxon>Bacillota</taxon>
        <taxon>Bacilli</taxon>
        <taxon>Bacillales</taxon>
        <taxon>Bacillaceae</taxon>
        <taxon>Pseudogracilibacillus</taxon>
    </lineage>
</organism>
<dbReference type="EMBL" id="QJJQ01000004">
    <property type="protein sequence ID" value="PXW88047.1"/>
    <property type="molecule type" value="Genomic_DNA"/>
</dbReference>
<dbReference type="InterPro" id="IPR000835">
    <property type="entry name" value="HTH_MarR-typ"/>
</dbReference>
<dbReference type="PRINTS" id="PR00598">
    <property type="entry name" value="HTHMARR"/>
</dbReference>